<organism evidence="1 2">
    <name type="scientific">Lysinibacillus fusiformis</name>
    <dbReference type="NCBI Taxonomy" id="28031"/>
    <lineage>
        <taxon>Bacteria</taxon>
        <taxon>Bacillati</taxon>
        <taxon>Bacillota</taxon>
        <taxon>Bacilli</taxon>
        <taxon>Bacillales</taxon>
        <taxon>Bacillaceae</taxon>
        <taxon>Lysinibacillus</taxon>
    </lineage>
</organism>
<reference evidence="1 2" key="1">
    <citation type="submission" date="2016-10" db="EMBL/GenBank/DDBJ databases">
        <authorList>
            <person name="Varghese N."/>
            <person name="Submissions S."/>
        </authorList>
    </citation>
    <scope>NUCLEOTIDE SEQUENCE [LARGE SCALE GENOMIC DNA]</scope>
    <source>
        <strain evidence="1 2">TC-13</strain>
    </source>
</reference>
<dbReference type="RefSeq" id="WP_008173440.1">
    <property type="nucleotide sequence ID" value="NZ_BJOM01000019.1"/>
</dbReference>
<accession>A0A1H9Q4U2</accession>
<comment type="caution">
    <text evidence="1">The sequence shown here is derived from an EMBL/GenBank/DDBJ whole genome shotgun (WGS) entry which is preliminary data.</text>
</comment>
<dbReference type="Proteomes" id="UP000199410">
    <property type="component" value="Unassembled WGS sequence"/>
</dbReference>
<dbReference type="AlphaFoldDB" id="A0A1H9Q4U2"/>
<sequence>MERVINLFLKGLLIIKTIYIYPKLAMGFRGFATGLDREGFFLKKRSTRLKKSIENSLKENHLSSFNVEVTHGFESPEELLENDGILVLISPYLKSLLGHIDFSKSGYYLLSEAEYNSENISNIIKYIKTL</sequence>
<protein>
    <submittedName>
        <fullName evidence="1">Uncharacterized protein</fullName>
    </submittedName>
</protein>
<proteinExistence type="predicted"/>
<name>A0A1H9Q4U2_9BACI</name>
<dbReference type="EMBL" id="FOEL01000017">
    <property type="protein sequence ID" value="SER55467.1"/>
    <property type="molecule type" value="Genomic_DNA"/>
</dbReference>
<evidence type="ECO:0000313" key="1">
    <source>
        <dbReference type="EMBL" id="SER55467.1"/>
    </source>
</evidence>
<gene>
    <name evidence="1" type="ORF">SAMN02787113_04046</name>
</gene>
<evidence type="ECO:0000313" key="2">
    <source>
        <dbReference type="Proteomes" id="UP000199410"/>
    </source>
</evidence>